<dbReference type="GO" id="GO:0016829">
    <property type="term" value="F:lyase activity"/>
    <property type="evidence" value="ECO:0007669"/>
    <property type="project" value="UniProtKB-KW"/>
</dbReference>
<dbReference type="NCBIfam" id="TIGR02474">
    <property type="entry name" value="pec_lyase"/>
    <property type="match status" value="1"/>
</dbReference>
<accession>A0A2T5J9A4</accession>
<keyword evidence="2" id="KW-0456">Lyase</keyword>
<comment type="caution">
    <text evidence="2">The sequence shown here is derived from an EMBL/GenBank/DDBJ whole genome shotgun (WGS) entry which is preliminary data.</text>
</comment>
<dbReference type="Pfam" id="PF09492">
    <property type="entry name" value="Pec_lyase"/>
    <property type="match status" value="1"/>
</dbReference>
<feature type="signal peptide" evidence="1">
    <location>
        <begin position="1"/>
        <end position="21"/>
    </location>
</feature>
<evidence type="ECO:0000313" key="2">
    <source>
        <dbReference type="EMBL" id="PTQ96589.1"/>
    </source>
</evidence>
<dbReference type="EMBL" id="QAOQ01000004">
    <property type="protein sequence ID" value="PTQ96589.1"/>
    <property type="molecule type" value="Genomic_DNA"/>
</dbReference>
<protein>
    <submittedName>
        <fullName evidence="2">PelA/Pel-15E family pectate lyase</fullName>
    </submittedName>
</protein>
<dbReference type="SUPFAM" id="SSF81853">
    <property type="entry name" value="Family 10 polysaccharide lyase"/>
    <property type="match status" value="1"/>
</dbReference>
<keyword evidence="1" id="KW-0732">Signal</keyword>
<evidence type="ECO:0000313" key="3">
    <source>
        <dbReference type="Proteomes" id="UP000244168"/>
    </source>
</evidence>
<dbReference type="RefSeq" id="WP_107828554.1">
    <property type="nucleotide sequence ID" value="NZ_CP160205.1"/>
</dbReference>
<gene>
    <name evidence="2" type="ORF">C8P68_10474</name>
</gene>
<organism evidence="2 3">
    <name type="scientific">Mucilaginibacter yixingensis</name>
    <dbReference type="NCBI Taxonomy" id="1295612"/>
    <lineage>
        <taxon>Bacteria</taxon>
        <taxon>Pseudomonadati</taxon>
        <taxon>Bacteroidota</taxon>
        <taxon>Sphingobacteriia</taxon>
        <taxon>Sphingobacteriales</taxon>
        <taxon>Sphingobacteriaceae</taxon>
        <taxon>Mucilaginibacter</taxon>
    </lineage>
</organism>
<evidence type="ECO:0000256" key="1">
    <source>
        <dbReference type="SAM" id="SignalP"/>
    </source>
</evidence>
<dbReference type="Proteomes" id="UP000244168">
    <property type="component" value="Unassembled WGS sequence"/>
</dbReference>
<dbReference type="InterPro" id="IPR012669">
    <property type="entry name" value="Pectate_lyase"/>
</dbReference>
<dbReference type="OrthoDB" id="9804686at2"/>
<sequence length="340" mass="38297">MIIKKSLVMGALLIAAASSRAQDLQADNMLLFQRSSGGWFKQLRGKAFNYNQVFSDADKIQIAKEVEEGLATIDNEATKKEIRYLVKIYKTVPNPKYLAAAEDGIRYLLKAQYANGGFPQYYPDHGLYRNEITYNDNAMINALNVLQDVAEQKNGLEVVDPKLAEPAAQAVKKGVICILNTQIKVKGVLTGWCQQYNERTLEPAKARAYELPSISGSETVGIIEFLMRQPNPSPAVKTAITAGVKWLTDVKIKGAKVAQFDAPGTPKGFDKRVEADPSSDIWARYYEIDTNRPFFSNRDSKKVYNLSEVDYERRTGYSWYGQWPVKLLNQEFPAWSAKWN</sequence>
<feature type="chain" id="PRO_5015424948" evidence="1">
    <location>
        <begin position="22"/>
        <end position="340"/>
    </location>
</feature>
<dbReference type="Gene3D" id="1.50.10.20">
    <property type="match status" value="1"/>
</dbReference>
<reference evidence="2 3" key="1">
    <citation type="submission" date="2018-04" db="EMBL/GenBank/DDBJ databases">
        <title>Genomic Encyclopedia of Archaeal and Bacterial Type Strains, Phase II (KMG-II): from individual species to whole genera.</title>
        <authorList>
            <person name="Goeker M."/>
        </authorList>
    </citation>
    <scope>NUCLEOTIDE SEQUENCE [LARGE SCALE GENOMIC DNA]</scope>
    <source>
        <strain evidence="2 3">DSM 26809</strain>
    </source>
</reference>
<proteinExistence type="predicted"/>
<keyword evidence="3" id="KW-1185">Reference proteome</keyword>
<name>A0A2T5J9A4_9SPHI</name>
<dbReference type="AlphaFoldDB" id="A0A2T5J9A4"/>